<dbReference type="OMA" id="MYSTEFE"/>
<dbReference type="InterPro" id="IPR024481">
    <property type="entry name" value="Helicase_Sen1_N"/>
</dbReference>
<evidence type="ECO:0000313" key="3">
    <source>
        <dbReference type="Proteomes" id="UP000824469"/>
    </source>
</evidence>
<proteinExistence type="predicted"/>
<feature type="domain" description="Helicase Sen1 N-terminal" evidence="1">
    <location>
        <begin position="99"/>
        <end position="416"/>
    </location>
</feature>
<dbReference type="EMBL" id="JAHRHJ020000008">
    <property type="protein sequence ID" value="KAH9305768.1"/>
    <property type="molecule type" value="Genomic_DNA"/>
</dbReference>
<keyword evidence="3" id="KW-1185">Reference proteome</keyword>
<comment type="caution">
    <text evidence="2">The sequence shown here is derived from an EMBL/GenBank/DDBJ whole genome shotgun (WGS) entry which is preliminary data.</text>
</comment>
<evidence type="ECO:0000259" key="1">
    <source>
        <dbReference type="Pfam" id="PF12726"/>
    </source>
</evidence>
<dbReference type="Pfam" id="PF12726">
    <property type="entry name" value="SEN1_N"/>
    <property type="match status" value="1"/>
</dbReference>
<protein>
    <recommendedName>
        <fullName evidence="1">Helicase Sen1 N-terminal domain-containing protein</fullName>
    </recommendedName>
</protein>
<sequence length="451" mass="52745">MSSKLTMEAAQREMRKRALMNRWGELEDEENDQDGSPDSDVEFRCRKERWFSDAFNFLIKLPEEVHIWCGYEEIMWPLLEPFCSYFECNEEGLSVKVLWKRICAELQRCTQCIVQHHKAQKMYSTEFEQDTVKPLLTVLKTLDEERVADHLKDINLRAEKKELNTENDYAEVVSVLFEVLMYPDLLDDQVIANAFVLFLIEVENSHELTLAGYQQYPGVYALLFLRKTEARAIGFRLAGFLGKLRNASELEPIQPLLNKCIHFLDNSLSDNITLRPRIQYEREPVWLGIKSLIGFLESSAFEEGIVERYPIFLSVVLNHVSDDSTKDFAHAVDCLRLLFEVLGCKLWLKTTFSPSVMRNTLLGQCFHTRIEKHHKAIFDLFQPFLQSLEALEDGEFERQRRHFLYFLLHQVSHSSNFSPLMKKKARQVAISIIRRGYRMDPPCPPFECAHM</sequence>
<organism evidence="2 3">
    <name type="scientific">Taxus chinensis</name>
    <name type="common">Chinese yew</name>
    <name type="synonym">Taxus wallichiana var. chinensis</name>
    <dbReference type="NCBI Taxonomy" id="29808"/>
    <lineage>
        <taxon>Eukaryota</taxon>
        <taxon>Viridiplantae</taxon>
        <taxon>Streptophyta</taxon>
        <taxon>Embryophyta</taxon>
        <taxon>Tracheophyta</taxon>
        <taxon>Spermatophyta</taxon>
        <taxon>Pinopsida</taxon>
        <taxon>Pinidae</taxon>
        <taxon>Conifers II</taxon>
        <taxon>Cupressales</taxon>
        <taxon>Taxaceae</taxon>
        <taxon>Taxus</taxon>
    </lineage>
</organism>
<dbReference type="Proteomes" id="UP000824469">
    <property type="component" value="Unassembled WGS sequence"/>
</dbReference>
<dbReference type="AlphaFoldDB" id="A0AA38FLF0"/>
<name>A0AA38FLF0_TAXCH</name>
<gene>
    <name evidence="2" type="ORF">KI387_010172</name>
</gene>
<reference evidence="2 3" key="1">
    <citation type="journal article" date="2021" name="Nat. Plants">
        <title>The Taxus genome provides insights into paclitaxel biosynthesis.</title>
        <authorList>
            <person name="Xiong X."/>
            <person name="Gou J."/>
            <person name="Liao Q."/>
            <person name="Li Y."/>
            <person name="Zhou Q."/>
            <person name="Bi G."/>
            <person name="Li C."/>
            <person name="Du R."/>
            <person name="Wang X."/>
            <person name="Sun T."/>
            <person name="Guo L."/>
            <person name="Liang H."/>
            <person name="Lu P."/>
            <person name="Wu Y."/>
            <person name="Zhang Z."/>
            <person name="Ro D.K."/>
            <person name="Shang Y."/>
            <person name="Huang S."/>
            <person name="Yan J."/>
        </authorList>
    </citation>
    <scope>NUCLEOTIDE SEQUENCE [LARGE SCALE GENOMIC DNA]</scope>
    <source>
        <strain evidence="2">Ta-2019</strain>
    </source>
</reference>
<accession>A0AA38FLF0</accession>
<evidence type="ECO:0000313" key="2">
    <source>
        <dbReference type="EMBL" id="KAH9305768.1"/>
    </source>
</evidence>
<feature type="non-terminal residue" evidence="2">
    <location>
        <position position="451"/>
    </location>
</feature>